<dbReference type="InterPro" id="IPR051012">
    <property type="entry name" value="CellSynth/LPSAsmb/PSIAsmb"/>
</dbReference>
<dbReference type="PANTHER" id="PTHR45586:SF14">
    <property type="entry name" value="TETRATRICOPEPTIDE TPR_2 REPEAT PROTEIN"/>
    <property type="match status" value="1"/>
</dbReference>
<dbReference type="InterPro" id="IPR011990">
    <property type="entry name" value="TPR-like_helical_dom_sf"/>
</dbReference>
<comment type="caution">
    <text evidence="4">The sequence shown here is derived from an EMBL/GenBank/DDBJ whole genome shotgun (WGS) entry which is preliminary data.</text>
</comment>
<dbReference type="Proteomes" id="UP000092671">
    <property type="component" value="Unassembled WGS sequence"/>
</dbReference>
<dbReference type="PANTHER" id="PTHR45586">
    <property type="entry name" value="TPR REPEAT-CONTAINING PROTEIN PA4667"/>
    <property type="match status" value="1"/>
</dbReference>
<dbReference type="EMBL" id="LXTW01000012">
    <property type="protein sequence ID" value="OBX84991.1"/>
    <property type="molecule type" value="Genomic_DNA"/>
</dbReference>
<evidence type="ECO:0000313" key="7">
    <source>
        <dbReference type="Proteomes" id="UP000092671"/>
    </source>
</evidence>
<evidence type="ECO:0000313" key="5">
    <source>
        <dbReference type="EMBL" id="OBX84991.1"/>
    </source>
</evidence>
<dbReference type="Gene3D" id="1.25.40.10">
    <property type="entry name" value="Tetratricopeptide repeat domain"/>
    <property type="match status" value="1"/>
</dbReference>
<sequence length="287" mass="32174">MVTVHHGNYGKIMKYLVILTTLTVLLTACQSTSQNTTSVYQGTDPSQRKRDKMELAQARTALAGQYINQRQLDAAKRQLDEAIEAQPNYAPAYDMMGNLLKIEGSPSNIANAEKYFKKAISLDPDFIQARNNYGVYLSELGRHQEAIEQFNIAGSTLGYHNRAGALENLGLTYLKMNNPKAAEMAFNKAIETESATVTAKMEMIDILIGRHESLKAKAYFNDLKTMAQLHNQPMPSRLLYQGVRLGILQNDRQEIQRLSSQLLSQHPLSDEAKQLKQWLNNPTGALQ</sequence>
<dbReference type="STRING" id="478.A7456_02195"/>
<dbReference type="Pfam" id="PF13424">
    <property type="entry name" value="TPR_12"/>
    <property type="match status" value="1"/>
</dbReference>
<dbReference type="SMART" id="SM00028">
    <property type="entry name" value="TPR"/>
    <property type="match status" value="4"/>
</dbReference>
<evidence type="ECO:0000313" key="6">
    <source>
        <dbReference type="Proteomes" id="UP000092575"/>
    </source>
</evidence>
<proteinExistence type="predicted"/>
<dbReference type="InterPro" id="IPR019734">
    <property type="entry name" value="TPR_rpt"/>
</dbReference>
<dbReference type="OrthoDB" id="129043at2"/>
<protein>
    <submittedName>
        <fullName evidence="4">Uncharacterized protein</fullName>
    </submittedName>
</protein>
<dbReference type="EMBL" id="LZDN01000003">
    <property type="protein sequence ID" value="OBX51835.1"/>
    <property type="molecule type" value="Genomic_DNA"/>
</dbReference>
<organism evidence="4 7">
    <name type="scientific">Moraxella nonliquefaciens</name>
    <dbReference type="NCBI Taxonomy" id="478"/>
    <lineage>
        <taxon>Bacteria</taxon>
        <taxon>Pseudomonadati</taxon>
        <taxon>Pseudomonadota</taxon>
        <taxon>Gammaproteobacteria</taxon>
        <taxon>Moraxellales</taxon>
        <taxon>Moraxellaceae</taxon>
        <taxon>Moraxella</taxon>
    </lineage>
</organism>
<dbReference type="Pfam" id="PF13181">
    <property type="entry name" value="TPR_8"/>
    <property type="match status" value="1"/>
</dbReference>
<dbReference type="PROSITE" id="PS50005">
    <property type="entry name" value="TPR"/>
    <property type="match status" value="2"/>
</dbReference>
<dbReference type="SUPFAM" id="SSF48452">
    <property type="entry name" value="TPR-like"/>
    <property type="match status" value="1"/>
</dbReference>
<accession>A0A1B8PLI6</accession>
<name>A0A1B8PLI6_MORNO</name>
<keyword evidence="1" id="KW-0677">Repeat</keyword>
<evidence type="ECO:0000256" key="2">
    <source>
        <dbReference type="ARBA" id="ARBA00022803"/>
    </source>
</evidence>
<reference evidence="5 6" key="1">
    <citation type="submission" date="2016-05" db="EMBL/GenBank/DDBJ databases">
        <title>Draft genome sequence of Moraxella nonliquefaciens CCUG 348T.</title>
        <authorList>
            <person name="Salva-Serra F."/>
            <person name="Engstrom-Jakobsson H."/>
            <person name="Thorell K."/>
            <person name="Gonzales-Siles L."/>
            <person name="Karlsson R."/>
            <person name="Boulund F."/>
            <person name="Engstrand L."/>
            <person name="Kristiansson E."/>
            <person name="Moore E."/>
        </authorList>
    </citation>
    <scope>NUCLEOTIDE SEQUENCE [LARGE SCALE GENOMIC DNA]</scope>
    <source>
        <strain evidence="5 6">CCUG 348</strain>
    </source>
</reference>
<evidence type="ECO:0000256" key="1">
    <source>
        <dbReference type="ARBA" id="ARBA00022737"/>
    </source>
</evidence>
<evidence type="ECO:0000256" key="3">
    <source>
        <dbReference type="PROSITE-ProRule" id="PRU00339"/>
    </source>
</evidence>
<reference evidence="4 7" key="2">
    <citation type="submission" date="2016-06" db="EMBL/GenBank/DDBJ databases">
        <title>Draft genome of Moraxella nonliquefaciens CCUG 60284.</title>
        <authorList>
            <person name="Salva-Serra F."/>
            <person name="Engstrom-Jakobsson H."/>
            <person name="Thorell K."/>
            <person name="Gonzales-Siles L."/>
            <person name="Karlsson R."/>
            <person name="Boulund F."/>
            <person name="Engstrand L."/>
            <person name="Kristiansson E."/>
            <person name="Moore E."/>
        </authorList>
    </citation>
    <scope>NUCLEOTIDE SEQUENCE [LARGE SCALE GENOMIC DNA]</scope>
    <source>
        <strain evidence="4 7">CCUG 60284</strain>
    </source>
</reference>
<keyword evidence="2 3" id="KW-0802">TPR repeat</keyword>
<dbReference type="Proteomes" id="UP000092575">
    <property type="component" value="Unassembled WGS sequence"/>
</dbReference>
<feature type="repeat" description="TPR" evidence="3">
    <location>
        <begin position="163"/>
        <end position="196"/>
    </location>
</feature>
<gene>
    <name evidence="5" type="ORF">A7456_02195</name>
    <name evidence="4" type="ORF">A9Z60_06015</name>
</gene>
<feature type="repeat" description="TPR" evidence="3">
    <location>
        <begin position="56"/>
        <end position="89"/>
    </location>
</feature>
<evidence type="ECO:0000313" key="4">
    <source>
        <dbReference type="EMBL" id="OBX51835.1"/>
    </source>
</evidence>
<dbReference type="AlphaFoldDB" id="A0A1B8PLI6"/>